<keyword evidence="1" id="KW-0812">Transmembrane</keyword>
<sequence length="63" mass="7100">MTWLLYVFCKTYLYILIALFVFVTAVTVTGVIKESSNMDNGAFLGQIFVSKNKEKRAVLSGFL</sequence>
<evidence type="ECO:0000313" key="3">
    <source>
        <dbReference type="Proteomes" id="UP000283732"/>
    </source>
</evidence>
<protein>
    <submittedName>
        <fullName evidence="2">Uncharacterized protein</fullName>
    </submittedName>
</protein>
<evidence type="ECO:0000256" key="1">
    <source>
        <dbReference type="SAM" id="Phobius"/>
    </source>
</evidence>
<feature type="transmembrane region" description="Helical" evidence="1">
    <location>
        <begin position="12"/>
        <end position="32"/>
    </location>
</feature>
<accession>A0A414Y1G3</accession>
<gene>
    <name evidence="2" type="ORF">DW191_02380</name>
</gene>
<proteinExistence type="predicted"/>
<name>A0A414Y1G3_9BACT</name>
<organism evidence="2 3">
    <name type="scientific">Parabacteroides merdae</name>
    <dbReference type="NCBI Taxonomy" id="46503"/>
    <lineage>
        <taxon>Bacteria</taxon>
        <taxon>Pseudomonadati</taxon>
        <taxon>Bacteroidota</taxon>
        <taxon>Bacteroidia</taxon>
        <taxon>Bacteroidales</taxon>
        <taxon>Tannerellaceae</taxon>
        <taxon>Parabacteroides</taxon>
    </lineage>
</organism>
<keyword evidence="1" id="KW-1133">Transmembrane helix</keyword>
<dbReference type="EMBL" id="QRKC01000001">
    <property type="protein sequence ID" value="RHH79993.1"/>
    <property type="molecule type" value="Genomic_DNA"/>
</dbReference>
<evidence type="ECO:0000313" key="2">
    <source>
        <dbReference type="EMBL" id="RHH79993.1"/>
    </source>
</evidence>
<comment type="caution">
    <text evidence="2">The sequence shown here is derived from an EMBL/GenBank/DDBJ whole genome shotgun (WGS) entry which is preliminary data.</text>
</comment>
<keyword evidence="1" id="KW-0472">Membrane</keyword>
<dbReference type="Proteomes" id="UP000283732">
    <property type="component" value="Unassembled WGS sequence"/>
</dbReference>
<reference evidence="2 3" key="1">
    <citation type="submission" date="2018-08" db="EMBL/GenBank/DDBJ databases">
        <title>A genome reference for cultivated species of the human gut microbiota.</title>
        <authorList>
            <person name="Zou Y."/>
            <person name="Xue W."/>
            <person name="Luo G."/>
        </authorList>
    </citation>
    <scope>NUCLEOTIDE SEQUENCE [LARGE SCALE GENOMIC DNA]</scope>
    <source>
        <strain evidence="2 3">AM16-50</strain>
    </source>
</reference>
<dbReference type="AlphaFoldDB" id="A0A414Y1G3"/>